<protein>
    <submittedName>
        <fullName evidence="2">Uncharacterized protein</fullName>
    </submittedName>
</protein>
<dbReference type="OrthoDB" id="2628098at2"/>
<accession>A0A329LVD5</accession>
<organism evidence="2 3">
    <name type="scientific">Paenibacillus contaminans</name>
    <dbReference type="NCBI Taxonomy" id="450362"/>
    <lineage>
        <taxon>Bacteria</taxon>
        <taxon>Bacillati</taxon>
        <taxon>Bacillota</taxon>
        <taxon>Bacilli</taxon>
        <taxon>Bacillales</taxon>
        <taxon>Paenibacillaceae</taxon>
        <taxon>Paenibacillus</taxon>
    </lineage>
</organism>
<proteinExistence type="predicted"/>
<dbReference type="AlphaFoldDB" id="A0A329LVD5"/>
<evidence type="ECO:0000313" key="3">
    <source>
        <dbReference type="Proteomes" id="UP000250369"/>
    </source>
</evidence>
<gene>
    <name evidence="2" type="ORF">DQG23_35625</name>
</gene>
<sequence>METNGKKSEKPGLRDRLENELTQVQFDETMKMRVLQRAKRSFWDREIRIPGSAAVAVCLLLVGAGGFWFAQSAKHAPVPGMAGQEIKNETNPSVRSERQFVVLNSGVYSEKILREGWDE</sequence>
<dbReference type="EMBL" id="QMFB01000035">
    <property type="protein sequence ID" value="RAV11911.1"/>
    <property type="molecule type" value="Genomic_DNA"/>
</dbReference>
<dbReference type="RefSeq" id="WP_113035806.1">
    <property type="nucleotide sequence ID" value="NZ_QMFB01000035.1"/>
</dbReference>
<evidence type="ECO:0000313" key="2">
    <source>
        <dbReference type="EMBL" id="RAV11911.1"/>
    </source>
</evidence>
<dbReference type="Proteomes" id="UP000250369">
    <property type="component" value="Unassembled WGS sequence"/>
</dbReference>
<evidence type="ECO:0000256" key="1">
    <source>
        <dbReference type="SAM" id="Phobius"/>
    </source>
</evidence>
<reference evidence="2 3" key="1">
    <citation type="journal article" date="2009" name="Int. J. Syst. Evol. Microbiol.">
        <title>Paenibacillus contaminans sp. nov., isolated from a contaminated laboratory plate.</title>
        <authorList>
            <person name="Chou J.H."/>
            <person name="Lee J.H."/>
            <person name="Lin M.C."/>
            <person name="Chang P.S."/>
            <person name="Arun A.B."/>
            <person name="Young C.C."/>
            <person name="Chen W.M."/>
        </authorList>
    </citation>
    <scope>NUCLEOTIDE SEQUENCE [LARGE SCALE GENOMIC DNA]</scope>
    <source>
        <strain evidence="2 3">CKOBP-6</strain>
    </source>
</reference>
<keyword evidence="1" id="KW-0472">Membrane</keyword>
<feature type="transmembrane region" description="Helical" evidence="1">
    <location>
        <begin position="47"/>
        <end position="69"/>
    </location>
</feature>
<comment type="caution">
    <text evidence="2">The sequence shown here is derived from an EMBL/GenBank/DDBJ whole genome shotgun (WGS) entry which is preliminary data.</text>
</comment>
<keyword evidence="1" id="KW-0812">Transmembrane</keyword>
<keyword evidence="1" id="KW-1133">Transmembrane helix</keyword>
<keyword evidence="3" id="KW-1185">Reference proteome</keyword>
<name>A0A329LVD5_9BACL</name>